<protein>
    <submittedName>
        <fullName evidence="2">Uncharacterized protein</fullName>
    </submittedName>
</protein>
<dbReference type="RefSeq" id="WP_100919500.1">
    <property type="nucleotide sequence ID" value="NZ_CP020370.1"/>
</dbReference>
<accession>A0A2K8U850</accession>
<evidence type="ECO:0000256" key="1">
    <source>
        <dbReference type="SAM" id="MobiDB-lite"/>
    </source>
</evidence>
<feature type="region of interest" description="Disordered" evidence="1">
    <location>
        <begin position="60"/>
        <end position="85"/>
    </location>
</feature>
<dbReference type="EMBL" id="CP020370">
    <property type="protein sequence ID" value="AUB81743.1"/>
    <property type="molecule type" value="Genomic_DNA"/>
</dbReference>
<evidence type="ECO:0000313" key="2">
    <source>
        <dbReference type="EMBL" id="AUB81743.1"/>
    </source>
</evidence>
<dbReference type="KEGG" id="tsy:THSYN_12750"/>
<keyword evidence="3" id="KW-1185">Reference proteome</keyword>
<sequence length="85" mass="9067">MPLDDPGAVDLGFVQGDVADQLQQEPGFNDRFVVVRSIAGEAVLLVMTPETAAVRNWAGSRTPHSCCHDRGVRPPTYDSGASDKA</sequence>
<reference evidence="2 3" key="1">
    <citation type="submission" date="2017-03" db="EMBL/GenBank/DDBJ databases">
        <title>Complete genome sequence of Candidatus 'Thiodictyon syntrophicum' sp. nov. strain Cad16T, a photolithoautotroph purple sulfur bacterium isolated from an alpine meromictic lake.</title>
        <authorList>
            <person name="Luedin S.M."/>
            <person name="Pothier J.F."/>
            <person name="Danza F."/>
            <person name="Storelli N."/>
            <person name="Wittwer M."/>
            <person name="Tonolla M."/>
        </authorList>
    </citation>
    <scope>NUCLEOTIDE SEQUENCE [LARGE SCALE GENOMIC DNA]</scope>
    <source>
        <strain evidence="2 3">Cad16T</strain>
    </source>
</reference>
<evidence type="ECO:0000313" key="3">
    <source>
        <dbReference type="Proteomes" id="UP000232638"/>
    </source>
</evidence>
<name>A0A2K8U850_9GAMM</name>
<proteinExistence type="predicted"/>
<organism evidence="2 3">
    <name type="scientific">Candidatus Thiodictyon syntrophicum</name>
    <dbReference type="NCBI Taxonomy" id="1166950"/>
    <lineage>
        <taxon>Bacteria</taxon>
        <taxon>Pseudomonadati</taxon>
        <taxon>Pseudomonadota</taxon>
        <taxon>Gammaproteobacteria</taxon>
        <taxon>Chromatiales</taxon>
        <taxon>Chromatiaceae</taxon>
        <taxon>Thiodictyon</taxon>
    </lineage>
</organism>
<gene>
    <name evidence="2" type="ORF">THSYN_12750</name>
</gene>
<dbReference type="AlphaFoldDB" id="A0A2K8U850"/>
<dbReference type="Proteomes" id="UP000232638">
    <property type="component" value="Chromosome"/>
</dbReference>